<reference evidence="2" key="1">
    <citation type="journal article" date="2019" name="Int. J. Syst. Evol. Microbiol.">
        <title>The Global Catalogue of Microorganisms (GCM) 10K type strain sequencing project: providing services to taxonomists for standard genome sequencing and annotation.</title>
        <authorList>
            <consortium name="The Broad Institute Genomics Platform"/>
            <consortium name="The Broad Institute Genome Sequencing Center for Infectious Disease"/>
            <person name="Wu L."/>
            <person name="Ma J."/>
        </authorList>
    </citation>
    <scope>NUCLEOTIDE SEQUENCE [LARGE SCALE GENOMIC DNA]</scope>
    <source>
        <strain evidence="2">CGMCC 4.1782</strain>
    </source>
</reference>
<accession>A0ABW5CVZ6</accession>
<protein>
    <submittedName>
        <fullName evidence="1">Uncharacterized protein</fullName>
    </submittedName>
</protein>
<dbReference type="EMBL" id="JBHUIM010000001">
    <property type="protein sequence ID" value="MFD2246646.1"/>
    <property type="molecule type" value="Genomic_DNA"/>
</dbReference>
<dbReference type="RefSeq" id="WP_250428426.1">
    <property type="nucleotide sequence ID" value="NZ_JALPRR010000001.1"/>
</dbReference>
<keyword evidence="2" id="KW-1185">Reference proteome</keyword>
<evidence type="ECO:0000313" key="2">
    <source>
        <dbReference type="Proteomes" id="UP001597374"/>
    </source>
</evidence>
<evidence type="ECO:0000313" key="1">
    <source>
        <dbReference type="EMBL" id="MFD2246646.1"/>
    </source>
</evidence>
<proteinExistence type="predicted"/>
<organism evidence="1 2">
    <name type="scientific">Pontibacter ruber</name>
    <dbReference type="NCBI Taxonomy" id="1343895"/>
    <lineage>
        <taxon>Bacteria</taxon>
        <taxon>Pseudomonadati</taxon>
        <taxon>Bacteroidota</taxon>
        <taxon>Cytophagia</taxon>
        <taxon>Cytophagales</taxon>
        <taxon>Hymenobacteraceae</taxon>
        <taxon>Pontibacter</taxon>
    </lineage>
</organism>
<name>A0ABW5CVZ6_9BACT</name>
<dbReference type="Proteomes" id="UP001597374">
    <property type="component" value="Unassembled WGS sequence"/>
</dbReference>
<sequence>MSALDFYISLIRLGRLQRWEEDRLQLNPKLVDYEVNFKDKRASYTHFNHNSQPITISFDLAMEMKEMVDKEQITVLHLINQKLHNSSRIEGREFLLDALHQIDQLKQGAAVSKEFSPYPSIIESLNFIQQELRTSYSRLLEGSSSETTIQEPKITSTLKRKAPLLPQTFTYTGIKYFKSKGDKDTANYKLDSFVRGLLNAGLVSNFSLKLKKESPRSVISELKNIFKGVESSHSVIWTGKDGQLRFLIRQLCEQGLIEPRVGHWKVAISCFKGENGNAFSEIKISKAQLPMETKKLNDIIQQLSFSTR</sequence>
<gene>
    <name evidence="1" type="ORF">ACFSKP_10305</name>
</gene>
<comment type="caution">
    <text evidence="1">The sequence shown here is derived from an EMBL/GenBank/DDBJ whole genome shotgun (WGS) entry which is preliminary data.</text>
</comment>